<keyword evidence="1 4" id="KW-0645">Protease</keyword>
<dbReference type="GO" id="GO:0005737">
    <property type="term" value="C:cytoplasm"/>
    <property type="evidence" value="ECO:0007669"/>
    <property type="project" value="TreeGrafter"/>
</dbReference>
<dbReference type="GO" id="GO:0043418">
    <property type="term" value="P:homocysteine catabolic process"/>
    <property type="evidence" value="ECO:0007669"/>
    <property type="project" value="TreeGrafter"/>
</dbReference>
<feature type="domain" description="Peptidase C1A papain C-terminal" evidence="8">
    <location>
        <begin position="41"/>
        <end position="87"/>
    </location>
</feature>
<feature type="active site" evidence="5">
    <location>
        <position position="333"/>
    </location>
</feature>
<dbReference type="InterPro" id="IPR000169">
    <property type="entry name" value="Pept_cys_AS"/>
</dbReference>
<feature type="chain" id="PRO_5038955075" description="Aminopeptidase" evidence="7">
    <location>
        <begin position="24"/>
        <end position="398"/>
    </location>
</feature>
<dbReference type="Pfam" id="PF03051">
    <property type="entry name" value="Peptidase_C1_2"/>
    <property type="match status" value="1"/>
</dbReference>
<dbReference type="InterPro" id="IPR038765">
    <property type="entry name" value="Papain-like_cys_pep_sf"/>
</dbReference>
<dbReference type="GO" id="GO:0070005">
    <property type="term" value="F:cysteine-type aminopeptidase activity"/>
    <property type="evidence" value="ECO:0007669"/>
    <property type="project" value="InterPro"/>
</dbReference>
<accession>A0A9D9I7D8</accession>
<evidence type="ECO:0000256" key="5">
    <source>
        <dbReference type="PIRSR" id="PIRSR005700-1"/>
    </source>
</evidence>
<feature type="compositionally biased region" description="Acidic residues" evidence="6">
    <location>
        <begin position="302"/>
        <end position="311"/>
    </location>
</feature>
<dbReference type="SUPFAM" id="SSF54001">
    <property type="entry name" value="Cysteine proteinases"/>
    <property type="match status" value="1"/>
</dbReference>
<evidence type="ECO:0000256" key="2">
    <source>
        <dbReference type="ARBA" id="ARBA00022801"/>
    </source>
</evidence>
<feature type="active site" evidence="5">
    <location>
        <position position="354"/>
    </location>
</feature>
<evidence type="ECO:0000256" key="3">
    <source>
        <dbReference type="ARBA" id="ARBA00022807"/>
    </source>
</evidence>
<evidence type="ECO:0000313" key="9">
    <source>
        <dbReference type="EMBL" id="MBO8466990.1"/>
    </source>
</evidence>
<name>A0A9D9I7D8_9BACT</name>
<dbReference type="InterPro" id="IPR004134">
    <property type="entry name" value="Peptidase_C1B"/>
</dbReference>
<evidence type="ECO:0000256" key="1">
    <source>
        <dbReference type="ARBA" id="ARBA00022670"/>
    </source>
</evidence>
<dbReference type="AlphaFoldDB" id="A0A9D9I7D8"/>
<feature type="active site" evidence="5">
    <location>
        <position position="57"/>
    </location>
</feature>
<feature type="signal peptide" evidence="7">
    <location>
        <begin position="1"/>
        <end position="23"/>
    </location>
</feature>
<evidence type="ECO:0000256" key="7">
    <source>
        <dbReference type="SAM" id="SignalP"/>
    </source>
</evidence>
<reference evidence="9" key="2">
    <citation type="journal article" date="2021" name="PeerJ">
        <title>Extensive microbial diversity within the chicken gut microbiome revealed by metagenomics and culture.</title>
        <authorList>
            <person name="Gilroy R."/>
            <person name="Ravi A."/>
            <person name="Getino M."/>
            <person name="Pursley I."/>
            <person name="Horton D.L."/>
            <person name="Alikhan N.F."/>
            <person name="Baker D."/>
            <person name="Gharbi K."/>
            <person name="Hall N."/>
            <person name="Watson M."/>
            <person name="Adriaenssens E.M."/>
            <person name="Foster-Nyarko E."/>
            <person name="Jarju S."/>
            <person name="Secka A."/>
            <person name="Antonio M."/>
            <person name="Oren A."/>
            <person name="Chaudhuri R.R."/>
            <person name="La Ragione R."/>
            <person name="Hildebrand F."/>
            <person name="Pallen M.J."/>
        </authorList>
    </citation>
    <scope>NUCLEOTIDE SEQUENCE</scope>
    <source>
        <strain evidence="9">B1-15692</strain>
    </source>
</reference>
<keyword evidence="7" id="KW-0732">Signal</keyword>
<proteinExistence type="inferred from homology"/>
<dbReference type="GO" id="GO:0006508">
    <property type="term" value="P:proteolysis"/>
    <property type="evidence" value="ECO:0007669"/>
    <property type="project" value="UniProtKB-KW"/>
</dbReference>
<keyword evidence="2 4" id="KW-0378">Hydrolase</keyword>
<protein>
    <recommendedName>
        <fullName evidence="4">Aminopeptidase</fullName>
    </recommendedName>
</protein>
<dbReference type="PROSITE" id="PS00139">
    <property type="entry name" value="THIOL_PROTEASE_CYS"/>
    <property type="match status" value="1"/>
</dbReference>
<evidence type="ECO:0000313" key="10">
    <source>
        <dbReference type="Proteomes" id="UP000823660"/>
    </source>
</evidence>
<dbReference type="InterPro" id="IPR000668">
    <property type="entry name" value="Peptidase_C1A_C"/>
</dbReference>
<feature type="region of interest" description="Disordered" evidence="6">
    <location>
        <begin position="283"/>
        <end position="311"/>
    </location>
</feature>
<reference evidence="9" key="1">
    <citation type="submission" date="2020-10" db="EMBL/GenBank/DDBJ databases">
        <authorList>
            <person name="Gilroy R."/>
        </authorList>
    </citation>
    <scope>NUCLEOTIDE SEQUENCE</scope>
    <source>
        <strain evidence="9">B1-15692</strain>
    </source>
</reference>
<dbReference type="PANTHER" id="PTHR10363">
    <property type="entry name" value="BLEOMYCIN HYDROLASE"/>
    <property type="match status" value="1"/>
</dbReference>
<gene>
    <name evidence="9" type="ORF">IAB99_04410</name>
</gene>
<comment type="caution">
    <text evidence="9">The sequence shown here is derived from an EMBL/GenBank/DDBJ whole genome shotgun (WGS) entry which is preliminary data.</text>
</comment>
<organism evidence="9 10">
    <name type="scientific">Candidatus Cryptobacteroides faecipullorum</name>
    <dbReference type="NCBI Taxonomy" id="2840764"/>
    <lineage>
        <taxon>Bacteria</taxon>
        <taxon>Pseudomonadati</taxon>
        <taxon>Bacteroidota</taxon>
        <taxon>Bacteroidia</taxon>
        <taxon>Bacteroidales</taxon>
        <taxon>Candidatus Cryptobacteroides</taxon>
    </lineage>
</organism>
<dbReference type="EMBL" id="JADIMH010000022">
    <property type="protein sequence ID" value="MBO8466990.1"/>
    <property type="molecule type" value="Genomic_DNA"/>
</dbReference>
<feature type="compositionally biased region" description="Basic and acidic residues" evidence="6">
    <location>
        <begin position="291"/>
        <end position="301"/>
    </location>
</feature>
<dbReference type="Proteomes" id="UP000823660">
    <property type="component" value="Unassembled WGS sequence"/>
</dbReference>
<dbReference type="Pfam" id="PF00112">
    <property type="entry name" value="Peptidase_C1"/>
    <property type="match status" value="1"/>
</dbReference>
<comment type="similarity">
    <text evidence="4">Belongs to the peptidase C1 family.</text>
</comment>
<evidence type="ECO:0000256" key="4">
    <source>
        <dbReference type="PIRNR" id="PIRNR005700"/>
    </source>
</evidence>
<evidence type="ECO:0000256" key="6">
    <source>
        <dbReference type="SAM" id="MobiDB-lite"/>
    </source>
</evidence>
<evidence type="ECO:0000259" key="8">
    <source>
        <dbReference type="Pfam" id="PF00112"/>
    </source>
</evidence>
<sequence length="398" mass="44946">MNSNKFLLAAAIALALPAVQALAQEKAEEKKAPEYVFTTVKENPISSIKNQYRSGTCWSYSGIGFIESEIMRIKGYKDVDLSEMFIVRNSYHDRAEKYVRLDGDLRFGPGSSCEDVLTVIKEYGIVPDSVYSGMNYGTELPEQSELDAVLAAYVKAVASNPNRTLTTAWLNGFDGILDAYLGEVPQTFEVNGTKYTPESYRDYLGIVPDDYVSITSYTHHPYYSQFVLEIGDNWRWDTSYNVPLDEMMEIIYNAIENGYTIAWGSDVSEKGFTREGLGVVKEAPKKAAGSDQERWVGKSEEKAEEEVDETMEPEITAEMRQDGYDRKTTTDDHGMQIFGLAKDQSGKPFFMVKNSWGVTGDYDGIWYVSDNFVRYKTMNFLVHKDALPKDIKKKLGIK</sequence>
<dbReference type="Gene3D" id="3.90.70.10">
    <property type="entry name" value="Cysteine proteinases"/>
    <property type="match status" value="1"/>
</dbReference>
<dbReference type="PIRSF" id="PIRSF005700">
    <property type="entry name" value="PepC"/>
    <property type="match status" value="1"/>
</dbReference>
<dbReference type="PANTHER" id="PTHR10363:SF2">
    <property type="entry name" value="BLEOMYCIN HYDROLASE"/>
    <property type="match status" value="1"/>
</dbReference>
<keyword evidence="3 4" id="KW-0788">Thiol protease</keyword>
<keyword evidence="4 9" id="KW-0031">Aminopeptidase</keyword>
<dbReference type="GO" id="GO:0009636">
    <property type="term" value="P:response to toxic substance"/>
    <property type="evidence" value="ECO:0007669"/>
    <property type="project" value="TreeGrafter"/>
</dbReference>